<feature type="topological domain" description="Cytoplasmic" evidence="6">
    <location>
        <begin position="27"/>
        <end position="569"/>
    </location>
</feature>
<accession>A0A922TMJ4</accession>
<dbReference type="GO" id="GO:0000921">
    <property type="term" value="P:septin ring assembly"/>
    <property type="evidence" value="ECO:0007669"/>
    <property type="project" value="InterPro"/>
</dbReference>
<evidence type="ECO:0000256" key="1">
    <source>
        <dbReference type="ARBA" id="ARBA00022692"/>
    </source>
</evidence>
<feature type="topological domain" description="Extracellular" evidence="6">
    <location>
        <begin position="1"/>
        <end position="7"/>
    </location>
</feature>
<feature type="coiled-coil region" evidence="6">
    <location>
        <begin position="460"/>
        <end position="508"/>
    </location>
</feature>
<keyword evidence="4 6" id="KW-0472">Membrane</keyword>
<dbReference type="HAMAP" id="MF_00728">
    <property type="entry name" value="EzrA"/>
    <property type="match status" value="1"/>
</dbReference>
<protein>
    <recommendedName>
        <fullName evidence="6">Septation ring formation regulator EzrA</fullName>
    </recommendedName>
</protein>
<dbReference type="NCBIfam" id="NF003409">
    <property type="entry name" value="PRK04778.1-3"/>
    <property type="match status" value="1"/>
</dbReference>
<keyword evidence="6" id="KW-0131">Cell cycle</keyword>
<keyword evidence="1 6" id="KW-0812">Transmembrane</keyword>
<comment type="subcellular location">
    <subcellularLocation>
        <location evidence="6">Cell membrane</location>
        <topology evidence="6">Single-pass membrane protein</topology>
    </subcellularLocation>
    <text evidence="6">Colocalized with FtsZ to the nascent septal site.</text>
</comment>
<comment type="similarity">
    <text evidence="6">Belongs to the EzrA family.</text>
</comment>
<dbReference type="GO" id="GO:0005886">
    <property type="term" value="C:plasma membrane"/>
    <property type="evidence" value="ECO:0007669"/>
    <property type="project" value="UniProtKB-SubCell"/>
</dbReference>
<evidence type="ECO:0000256" key="6">
    <source>
        <dbReference type="HAMAP-Rule" id="MF_00728"/>
    </source>
</evidence>
<dbReference type="GO" id="GO:0005940">
    <property type="term" value="C:septin ring"/>
    <property type="evidence" value="ECO:0007669"/>
    <property type="project" value="InterPro"/>
</dbReference>
<comment type="function">
    <text evidence="6">Negative regulator of FtsZ ring formation; modulates the frequency and position of FtsZ ring formation. Inhibits FtsZ ring formation at polar sites. Interacts either with FtsZ or with one of its binding partners to promote depolymerization.</text>
</comment>
<feature type="transmembrane region" description="Helical" evidence="7">
    <location>
        <begin position="6"/>
        <end position="26"/>
    </location>
</feature>
<dbReference type="Pfam" id="PF06160">
    <property type="entry name" value="EzrA"/>
    <property type="match status" value="1"/>
</dbReference>
<reference evidence="8 9" key="1">
    <citation type="journal article" date="2015" name="Genome Announc.">
        <title>Expanding the biotechnology potential of lactobacilli through comparative genomics of 213 strains and associated genera.</title>
        <authorList>
            <person name="Sun Z."/>
            <person name="Harris H.M."/>
            <person name="McCann A."/>
            <person name="Guo C."/>
            <person name="Argimon S."/>
            <person name="Zhang W."/>
            <person name="Yang X."/>
            <person name="Jeffery I.B."/>
            <person name="Cooney J.C."/>
            <person name="Kagawa T.F."/>
            <person name="Liu W."/>
            <person name="Song Y."/>
            <person name="Salvetti E."/>
            <person name="Wrobel A."/>
            <person name="Rasinkangas P."/>
            <person name="Parkhill J."/>
            <person name="Rea M.C."/>
            <person name="O'Sullivan O."/>
            <person name="Ritari J."/>
            <person name="Douillard F.P."/>
            <person name="Paul Ross R."/>
            <person name="Yang R."/>
            <person name="Briner A.E."/>
            <person name="Felis G.E."/>
            <person name="de Vos W.M."/>
            <person name="Barrangou R."/>
            <person name="Klaenhammer T.R."/>
            <person name="Caufield P.W."/>
            <person name="Cui Y."/>
            <person name="Zhang H."/>
            <person name="O'Toole P.W."/>
        </authorList>
    </citation>
    <scope>NUCLEOTIDE SEQUENCE [LARGE SCALE GENOMIC DNA]</scope>
    <source>
        <strain evidence="8 9">DSM 8475</strain>
    </source>
</reference>
<keyword evidence="5 6" id="KW-0717">Septation</keyword>
<evidence type="ECO:0000256" key="4">
    <source>
        <dbReference type="ARBA" id="ARBA00023136"/>
    </source>
</evidence>
<name>A0A922TMJ4_9LACO</name>
<keyword evidence="3 6" id="KW-0175">Coiled coil</keyword>
<dbReference type="GO" id="GO:0000917">
    <property type="term" value="P:division septum assembly"/>
    <property type="evidence" value="ECO:0007669"/>
    <property type="project" value="UniProtKB-KW"/>
</dbReference>
<feature type="coiled-coil region" evidence="6">
    <location>
        <begin position="110"/>
        <end position="190"/>
    </location>
</feature>
<evidence type="ECO:0000256" key="2">
    <source>
        <dbReference type="ARBA" id="ARBA00022989"/>
    </source>
</evidence>
<dbReference type="InterPro" id="IPR010379">
    <property type="entry name" value="EzrA"/>
</dbReference>
<keyword evidence="2 6" id="KW-1133">Transmembrane helix</keyword>
<keyword evidence="6" id="KW-1003">Cell membrane</keyword>
<evidence type="ECO:0000256" key="3">
    <source>
        <dbReference type="ARBA" id="ARBA00023054"/>
    </source>
</evidence>
<evidence type="ECO:0000313" key="9">
    <source>
        <dbReference type="Proteomes" id="UP000051085"/>
    </source>
</evidence>
<evidence type="ECO:0000256" key="5">
    <source>
        <dbReference type="ARBA" id="ARBA00023210"/>
    </source>
</evidence>
<comment type="caution">
    <text evidence="8">The sequence shown here is derived from an EMBL/GenBank/DDBJ whole genome shotgun (WGS) entry which is preliminary data.</text>
</comment>
<gene>
    <name evidence="6" type="primary">ezrA</name>
    <name evidence="8" type="ORF">FD34_GL000109</name>
</gene>
<sequence>MEIVMFQVLIVILIVILVILAGIVWYQHRVLKQVQGMVVACQQLRDKKIEEQLKQADQLQLTGDAKKELDKLQTSYNNKIMPQLKAIRATGQDLQRAARTTKLLTIGGPVNDLRADLAKVTTTLKQVEQSLQHIERQSKAHKQAIDQIKQNYQKFHQQLNEKSFEYGDSAKKLNEKLADLEKQYDHFVDLTRKGDQEAAQEVLTDLQQGNQELATQIKRVPALYKPLVTEFSDQLRELASGYETLTTEHYHFTEPDLDSQIKRLQTKVDATMDQLNDLQLDVVKQANDDLAEQIDHVYAVMQKEIDACDEAHHLIEMMGRFTQHAQHQNNELIGKLDRLSLSYTLNNNEFEQARQLNEQIKTIVKQYNEDQQAIRDRRAVYSQIVDREKANRDSLTDIEQEQGKINDAVAKLQTDEQRARKMLQQYSVQIRTIRRQVEQLNLPGVSQEYMDYFFGVSDEIKKLADELNEYKINMENVTKQLIMVEADLEKLQDKTNDLRDSAELTERLQQYANRFAGSEKVAAAAKKSQRLFDQYNYAGSLEAIATALEEVEPGSYKRIEDSYYQEVNE</sequence>
<dbReference type="AlphaFoldDB" id="A0A922TMJ4"/>
<keyword evidence="6 8" id="KW-0132">Cell division</keyword>
<evidence type="ECO:0000256" key="7">
    <source>
        <dbReference type="SAM" id="Phobius"/>
    </source>
</evidence>
<dbReference type="EMBL" id="AZGO01000049">
    <property type="protein sequence ID" value="KRM36406.1"/>
    <property type="molecule type" value="Genomic_DNA"/>
</dbReference>
<evidence type="ECO:0000313" key="8">
    <source>
        <dbReference type="EMBL" id="KRM36406.1"/>
    </source>
</evidence>
<proteinExistence type="inferred from homology"/>
<organism evidence="8 9">
    <name type="scientific">Limosilactobacillus pontis DSM 8475</name>
    <dbReference type="NCBI Taxonomy" id="1423794"/>
    <lineage>
        <taxon>Bacteria</taxon>
        <taxon>Bacillati</taxon>
        <taxon>Bacillota</taxon>
        <taxon>Bacilli</taxon>
        <taxon>Lactobacillales</taxon>
        <taxon>Lactobacillaceae</taxon>
        <taxon>Limosilactobacillus</taxon>
    </lineage>
</organism>
<dbReference type="Proteomes" id="UP000051085">
    <property type="component" value="Unassembled WGS sequence"/>
</dbReference>